<comment type="caution">
    <text evidence="1">The sequence shown here is derived from an EMBL/GenBank/DDBJ whole genome shotgun (WGS) entry which is preliminary data.</text>
</comment>
<sequence length="100" mass="11746">MDCRKNHEDELKGIWQSWGEANKMGFRDKYGDAAQLLFVKPDDALLRVTRSTQDILEAERRFSGTLRYDQCLPAISSLNRVEASIQNQKFWKKLEEIRIK</sequence>
<evidence type="ECO:0000313" key="2">
    <source>
        <dbReference type="Proteomes" id="UP001358586"/>
    </source>
</evidence>
<dbReference type="Proteomes" id="UP001358586">
    <property type="component" value="Chromosome 4"/>
</dbReference>
<name>A0ABR0QAG4_GOSAR</name>
<dbReference type="EMBL" id="JARKNE010000004">
    <property type="protein sequence ID" value="KAK5836280.1"/>
    <property type="molecule type" value="Genomic_DNA"/>
</dbReference>
<protein>
    <submittedName>
        <fullName evidence="1">Uncharacterized protein</fullName>
    </submittedName>
</protein>
<proteinExistence type="predicted"/>
<evidence type="ECO:0000313" key="1">
    <source>
        <dbReference type="EMBL" id="KAK5836280.1"/>
    </source>
</evidence>
<gene>
    <name evidence="1" type="ORF">PVK06_012054</name>
</gene>
<organism evidence="1 2">
    <name type="scientific">Gossypium arboreum</name>
    <name type="common">Tree cotton</name>
    <name type="synonym">Gossypium nanking</name>
    <dbReference type="NCBI Taxonomy" id="29729"/>
    <lineage>
        <taxon>Eukaryota</taxon>
        <taxon>Viridiplantae</taxon>
        <taxon>Streptophyta</taxon>
        <taxon>Embryophyta</taxon>
        <taxon>Tracheophyta</taxon>
        <taxon>Spermatophyta</taxon>
        <taxon>Magnoliopsida</taxon>
        <taxon>eudicotyledons</taxon>
        <taxon>Gunneridae</taxon>
        <taxon>Pentapetalae</taxon>
        <taxon>rosids</taxon>
        <taxon>malvids</taxon>
        <taxon>Malvales</taxon>
        <taxon>Malvaceae</taxon>
        <taxon>Malvoideae</taxon>
        <taxon>Gossypium</taxon>
    </lineage>
</organism>
<reference evidence="1 2" key="1">
    <citation type="submission" date="2023-03" db="EMBL/GenBank/DDBJ databases">
        <title>WGS of Gossypium arboreum.</title>
        <authorList>
            <person name="Yu D."/>
        </authorList>
    </citation>
    <scope>NUCLEOTIDE SEQUENCE [LARGE SCALE GENOMIC DNA]</scope>
    <source>
        <tissue evidence="1">Leaf</tissue>
    </source>
</reference>
<keyword evidence="2" id="KW-1185">Reference proteome</keyword>
<accession>A0ABR0QAG4</accession>